<evidence type="ECO:0000313" key="8">
    <source>
        <dbReference type="EMBL" id="KAK4677293.1"/>
    </source>
</evidence>
<evidence type="ECO:0000256" key="2">
    <source>
        <dbReference type="ARBA" id="ARBA00022618"/>
    </source>
</evidence>
<feature type="region of interest" description="Disordered" evidence="6">
    <location>
        <begin position="709"/>
        <end position="749"/>
    </location>
</feature>
<feature type="compositionally biased region" description="Basic and acidic residues" evidence="6">
    <location>
        <begin position="719"/>
        <end position="737"/>
    </location>
</feature>
<feature type="compositionally biased region" description="Acidic residues" evidence="6">
    <location>
        <begin position="1034"/>
        <end position="1055"/>
    </location>
</feature>
<evidence type="ECO:0000256" key="4">
    <source>
        <dbReference type="ARBA" id="ARBA00044746"/>
    </source>
</evidence>
<dbReference type="EMBL" id="JAFFHC010000004">
    <property type="protein sequence ID" value="KAK4677293.1"/>
    <property type="molecule type" value="Genomic_DNA"/>
</dbReference>
<feature type="region of interest" description="Disordered" evidence="6">
    <location>
        <begin position="1"/>
        <end position="31"/>
    </location>
</feature>
<dbReference type="Pfam" id="PF09759">
    <property type="entry name" value="Atx10homo_assoc"/>
    <property type="match status" value="1"/>
</dbReference>
<feature type="region of interest" description="Disordered" evidence="6">
    <location>
        <begin position="1025"/>
        <end position="1055"/>
    </location>
</feature>
<dbReference type="RefSeq" id="XP_062800763.1">
    <property type="nucleotide sequence ID" value="XM_062946956.1"/>
</dbReference>
<dbReference type="InterPro" id="IPR019156">
    <property type="entry name" value="Ataxin-10_domain"/>
</dbReference>
<evidence type="ECO:0000256" key="1">
    <source>
        <dbReference type="ARBA" id="ARBA00008384"/>
    </source>
</evidence>
<dbReference type="GeneID" id="87967821"/>
<evidence type="ECO:0000259" key="7">
    <source>
        <dbReference type="Pfam" id="PF09759"/>
    </source>
</evidence>
<comment type="function">
    <text evidence="4">May play a role in the regulation of cytokinesis.</text>
</comment>
<proteinExistence type="inferred from homology"/>
<protein>
    <recommendedName>
        <fullName evidence="5">Ataxin-10 homolog</fullName>
    </recommendedName>
</protein>
<dbReference type="PANTHER" id="PTHR13255:SF0">
    <property type="entry name" value="ATAXIN-10"/>
    <property type="match status" value="1"/>
</dbReference>
<feature type="region of interest" description="Disordered" evidence="6">
    <location>
        <begin position="414"/>
        <end position="434"/>
    </location>
</feature>
<feature type="compositionally biased region" description="Pro residues" evidence="6">
    <location>
        <begin position="13"/>
        <end position="23"/>
    </location>
</feature>
<reference evidence="8 9" key="1">
    <citation type="journal article" date="2023" name="bioRxiv">
        <title>High-quality genome assemblies of four members of thePodospora anserinaspecies complex.</title>
        <authorList>
            <person name="Ament-Velasquez S.L."/>
            <person name="Vogan A.A."/>
            <person name="Wallerman O."/>
            <person name="Hartmann F."/>
            <person name="Gautier V."/>
            <person name="Silar P."/>
            <person name="Giraud T."/>
            <person name="Johannesson H."/>
        </authorList>
    </citation>
    <scope>NUCLEOTIDE SEQUENCE [LARGE SCALE GENOMIC DNA]</scope>
    <source>
        <strain evidence="8 9">CBS 124.78</strain>
    </source>
</reference>
<keyword evidence="2" id="KW-0132">Cell division</keyword>
<keyword evidence="3" id="KW-0131">Cell cycle</keyword>
<dbReference type="InterPro" id="IPR051374">
    <property type="entry name" value="Ataxin-10/CTR86_families"/>
</dbReference>
<dbReference type="Proteomes" id="UP001323617">
    <property type="component" value="Unassembled WGS sequence"/>
</dbReference>
<feature type="compositionally biased region" description="Pro residues" evidence="6">
    <location>
        <begin position="906"/>
        <end position="917"/>
    </location>
</feature>
<comment type="similarity">
    <text evidence="1">Belongs to the ataxin-10 family.</text>
</comment>
<keyword evidence="9" id="KW-1185">Reference proteome</keyword>
<name>A0ABR0IAA1_9PEZI</name>
<feature type="compositionally biased region" description="Low complexity" evidence="6">
    <location>
        <begin position="842"/>
        <end position="852"/>
    </location>
</feature>
<comment type="caution">
    <text evidence="8">The sequence shown here is derived from an EMBL/GenBank/DDBJ whole genome shotgun (WGS) entry which is preliminary data.</text>
</comment>
<evidence type="ECO:0000313" key="9">
    <source>
        <dbReference type="Proteomes" id="UP001323617"/>
    </source>
</evidence>
<organism evidence="8 9">
    <name type="scientific">Podospora pseudoanserina</name>
    <dbReference type="NCBI Taxonomy" id="2609844"/>
    <lineage>
        <taxon>Eukaryota</taxon>
        <taxon>Fungi</taxon>
        <taxon>Dikarya</taxon>
        <taxon>Ascomycota</taxon>
        <taxon>Pezizomycotina</taxon>
        <taxon>Sordariomycetes</taxon>
        <taxon>Sordariomycetidae</taxon>
        <taxon>Sordariales</taxon>
        <taxon>Podosporaceae</taxon>
        <taxon>Podospora</taxon>
    </lineage>
</organism>
<evidence type="ECO:0000256" key="3">
    <source>
        <dbReference type="ARBA" id="ARBA00023306"/>
    </source>
</evidence>
<accession>A0ABR0IAA1</accession>
<evidence type="ECO:0000256" key="5">
    <source>
        <dbReference type="ARBA" id="ARBA00044801"/>
    </source>
</evidence>
<dbReference type="PANTHER" id="PTHR13255">
    <property type="entry name" value="ATAXIN-10"/>
    <property type="match status" value="1"/>
</dbReference>
<sequence>MTGAEAANIAANSPPPPPPPPLELEPLPRNSNGRRPLSIEEVCFTSAMTCFEGLLKLDPAIGTRTMFYVTKFISRTLEKTHALKDVRENLSKSVEVWIWLTRDFAAAIPSLTTRSIGPLASLNDPDKGVTAQESTTLITKNYQSLRDDLQLLIKLMHIARNLLVVPEPEIPQDLCAAAQFDQMLYQTIILCVNVTSKAYDGDILEEGARLKLSEITELYKKLLVTCLQQAHNWIAKNDRNKMSFWSTVLFDEDAMEDSSLYGEGEFRPDVAKTEVQNWYERNSEFSPKARQLLVEYEETVARHGIPPGHLPCISPLAWNWLPEGSVRARADKASDNTKITPQWVEDEPDKFTQDQRYGRVSREVDVWWLKIRDPNYESWVVPMPTVEFAQQRTENCKANLVNRYAHAYRTEEHEVEDSVHSAEGNPPPEGLGEQDAKEGGHYAHDYNDDMIEEEDIDDDESYGEGPMSGLLTEVPNILDPKQIEALHMIVKSCILDNAGLALSNAGENLQKTRCRMFLALECGRSLLREILVFIAVWEKSEQSLIFQLTTQIVEAIHHSALIPYAWQSLRIPKDIISPAQTVLLRLVNNMFRARNADPPKAESKEHLRDVKLLHFLFIQFRSRIVPECAALMHLQAQIRNELCDPSDFPVDSWDMERAKDGLTQFLELLSTVNELQETRHYLIEWEAAYELIVLLKGLEAGVEKATMVQPVPARSAQRQQHDTPDHDDHGYDSEDHPLAPPPPLQEPAHKFPWAGIKGQILHILAGLLQPPNGRNGPGNPEVQDQILRHNGLVPLLNCCVYDDHNRFARERVQICLKWLMDGSNAANKFLRDLVAMNPQPSPQQLAQQAAQQGLRVDGLPSDVRVRTRGTQDEAAPPPRPNLSAVHAPSSRSLPPLVATNAGPGNPGGPPPPPPPGHVPVTAVLEVEVDENGEIDRDTLKEHILPPIRGGGGQQGERNRSEELLRNIMTLADEQAAAAAVAAGAGVGVVEGGVMGGNNNTHPRNRSEELLRDIITLADEAARLAMNSRPGGGGEGDETEEEVEEEEEEVEEEEFM</sequence>
<gene>
    <name evidence="8" type="ORF">QC764_406650</name>
</gene>
<feature type="domain" description="Ataxin-10" evidence="7">
    <location>
        <begin position="779"/>
        <end position="848"/>
    </location>
</feature>
<feature type="region of interest" description="Disordered" evidence="6">
    <location>
        <begin position="840"/>
        <end position="919"/>
    </location>
</feature>
<evidence type="ECO:0000256" key="6">
    <source>
        <dbReference type="SAM" id="MobiDB-lite"/>
    </source>
</evidence>